<feature type="transmembrane region" description="Helical" evidence="10">
    <location>
        <begin position="104"/>
        <end position="132"/>
    </location>
</feature>
<evidence type="ECO:0000256" key="11">
    <source>
        <dbReference type="PIRNR" id="PIRNR002869"/>
    </source>
</evidence>
<evidence type="ECO:0000313" key="13">
    <source>
        <dbReference type="Proteomes" id="UP000199032"/>
    </source>
</evidence>
<protein>
    <recommendedName>
        <fullName evidence="10">Probable lipid II flippase MurJ</fullName>
    </recommendedName>
</protein>
<keyword evidence="2 10" id="KW-1003">Cell membrane</keyword>
<evidence type="ECO:0000256" key="7">
    <source>
        <dbReference type="ARBA" id="ARBA00023136"/>
    </source>
</evidence>
<gene>
    <name evidence="12" type="primary">mviN</name>
    <name evidence="10" type="synonym">murJ</name>
    <name evidence="12" type="ORF">COMA1_10480</name>
</gene>
<feature type="transmembrane region" description="Helical" evidence="10">
    <location>
        <begin position="152"/>
        <end position="172"/>
    </location>
</feature>
<feature type="transmembrane region" description="Helical" evidence="10">
    <location>
        <begin position="203"/>
        <end position="221"/>
    </location>
</feature>
<feature type="transmembrane region" description="Helical" evidence="10">
    <location>
        <begin position="492"/>
        <end position="516"/>
    </location>
</feature>
<reference evidence="12 13" key="1">
    <citation type="submission" date="2015-10" db="EMBL/GenBank/DDBJ databases">
        <authorList>
            <person name="Gilbert D.G."/>
        </authorList>
    </citation>
    <scope>NUCLEOTIDE SEQUENCE [LARGE SCALE GENOMIC DNA]</scope>
    <source>
        <strain evidence="12">COMA1</strain>
    </source>
</reference>
<keyword evidence="10 11" id="KW-0813">Transport</keyword>
<comment type="subcellular location">
    <subcellularLocation>
        <location evidence="1 10">Cell membrane</location>
        <topology evidence="1 10">Multi-pass membrane protein</topology>
    </subcellularLocation>
</comment>
<feature type="transmembrane region" description="Helical" evidence="10">
    <location>
        <begin position="425"/>
        <end position="446"/>
    </location>
</feature>
<feature type="transmembrane region" description="Helical" evidence="10">
    <location>
        <begin position="281"/>
        <end position="305"/>
    </location>
</feature>
<keyword evidence="3 10" id="KW-0812">Transmembrane</keyword>
<dbReference type="GO" id="GO:0034204">
    <property type="term" value="P:lipid translocation"/>
    <property type="evidence" value="ECO:0007669"/>
    <property type="project" value="TreeGrafter"/>
</dbReference>
<keyword evidence="4 10" id="KW-0133">Cell shape</keyword>
<feature type="transmembrane region" description="Helical" evidence="10">
    <location>
        <begin position="369"/>
        <end position="394"/>
    </location>
</feature>
<comment type="similarity">
    <text evidence="9 10 11">Belongs to the MurJ/MviN family.</text>
</comment>
<feature type="transmembrane region" description="Helical" evidence="10">
    <location>
        <begin position="326"/>
        <end position="349"/>
    </location>
</feature>
<comment type="function">
    <text evidence="8 10 11">Involved in peptidoglycan biosynthesis. Transports lipid-linked peptidoglycan precursors from the inner to the outer leaflet of the cytoplasmic membrane.</text>
</comment>
<dbReference type="GO" id="GO:0005886">
    <property type="term" value="C:plasma membrane"/>
    <property type="evidence" value="ECO:0007669"/>
    <property type="project" value="UniProtKB-SubCell"/>
</dbReference>
<dbReference type="UniPathway" id="UPA00219"/>
<dbReference type="Proteomes" id="UP000199032">
    <property type="component" value="Unassembled WGS sequence"/>
</dbReference>
<dbReference type="GO" id="GO:0009252">
    <property type="term" value="P:peptidoglycan biosynthetic process"/>
    <property type="evidence" value="ECO:0007669"/>
    <property type="project" value="UniProtKB-UniRule"/>
</dbReference>
<comment type="pathway">
    <text evidence="10">Cell wall biogenesis; peptidoglycan biosynthesis.</text>
</comment>
<evidence type="ECO:0000256" key="2">
    <source>
        <dbReference type="ARBA" id="ARBA00022475"/>
    </source>
</evidence>
<dbReference type="GO" id="GO:0008360">
    <property type="term" value="P:regulation of cell shape"/>
    <property type="evidence" value="ECO:0007669"/>
    <property type="project" value="UniProtKB-UniRule"/>
</dbReference>
<keyword evidence="6 10" id="KW-1133">Transmembrane helix</keyword>
<keyword evidence="10 11" id="KW-0961">Cell wall biogenesis/degradation</keyword>
<dbReference type="OrthoDB" id="9804143at2"/>
<keyword evidence="13" id="KW-1185">Reference proteome</keyword>
<dbReference type="InterPro" id="IPR051050">
    <property type="entry name" value="Lipid_II_flippase_MurJ/MviN"/>
</dbReference>
<feature type="transmembrane region" description="Helical" evidence="10">
    <location>
        <begin position="458"/>
        <end position="480"/>
    </location>
</feature>
<dbReference type="GO" id="GO:0015648">
    <property type="term" value="F:lipid-linked peptidoglycan transporter activity"/>
    <property type="evidence" value="ECO:0007669"/>
    <property type="project" value="UniProtKB-UniRule"/>
</dbReference>
<dbReference type="InterPro" id="IPR004268">
    <property type="entry name" value="MurJ"/>
</dbReference>
<keyword evidence="5 10" id="KW-0573">Peptidoglycan synthesis</keyword>
<evidence type="ECO:0000256" key="5">
    <source>
        <dbReference type="ARBA" id="ARBA00022984"/>
    </source>
</evidence>
<dbReference type="PRINTS" id="PR01806">
    <property type="entry name" value="VIRFACTRMVIN"/>
</dbReference>
<dbReference type="PANTHER" id="PTHR47019">
    <property type="entry name" value="LIPID II FLIPPASE MURJ"/>
    <property type="match status" value="1"/>
</dbReference>
<proteinExistence type="inferred from homology"/>
<dbReference type="HAMAP" id="MF_02078">
    <property type="entry name" value="MurJ_MviN"/>
    <property type="match status" value="1"/>
</dbReference>
<dbReference type="CDD" id="cd13123">
    <property type="entry name" value="MATE_MurJ_like"/>
    <property type="match status" value="1"/>
</dbReference>
<feature type="transmembrane region" description="Helical" evidence="10">
    <location>
        <begin position="179"/>
        <end position="197"/>
    </location>
</feature>
<evidence type="ECO:0000313" key="12">
    <source>
        <dbReference type="EMBL" id="CUS32175.1"/>
    </source>
</evidence>
<evidence type="ECO:0000256" key="4">
    <source>
        <dbReference type="ARBA" id="ARBA00022960"/>
    </source>
</evidence>
<evidence type="ECO:0000256" key="8">
    <source>
        <dbReference type="ARBA" id="ARBA00060041"/>
    </source>
</evidence>
<dbReference type="PIRSF" id="PIRSF002869">
    <property type="entry name" value="MviN"/>
    <property type="match status" value="1"/>
</dbReference>
<dbReference type="AlphaFoldDB" id="A0A0S4L4M9"/>
<dbReference type="EMBL" id="CZQA01000001">
    <property type="protein sequence ID" value="CUS32175.1"/>
    <property type="molecule type" value="Genomic_DNA"/>
</dbReference>
<dbReference type="GO" id="GO:0071555">
    <property type="term" value="P:cell wall organization"/>
    <property type="evidence" value="ECO:0007669"/>
    <property type="project" value="UniProtKB-UniRule"/>
</dbReference>
<dbReference type="RefSeq" id="WP_090743178.1">
    <property type="nucleotide sequence ID" value="NZ_CZQA01000001.1"/>
</dbReference>
<feature type="transmembrane region" description="Helical" evidence="10">
    <location>
        <begin position="255"/>
        <end position="275"/>
    </location>
</feature>
<evidence type="ECO:0000256" key="9">
    <source>
        <dbReference type="ARBA" id="ARBA00061532"/>
    </source>
</evidence>
<feature type="transmembrane region" description="Helical" evidence="10">
    <location>
        <begin position="401"/>
        <end position="419"/>
    </location>
</feature>
<dbReference type="PANTHER" id="PTHR47019:SF1">
    <property type="entry name" value="LIPID II FLIPPASE MURJ"/>
    <property type="match status" value="1"/>
</dbReference>
<sequence length="537" mass="57224">MSEPTAFPTPSPQQQDENQSVIKSAGIIGVATFSSRILGFIRDMVIARLFGATPAADAFFVAYRIPNLLRELFAEGSMSAAFIPVFTEYHTLKSKQDAWELASAAFTTLLTIVTGITLIGILGSAGIVWLLAPGFHDDPTRLEMTTMLTRIMFPYLIFISLAALAMGVLNSLRAFAAPAFSPVFFNLFIIGCAVFLAPTMPEPIIGVAIGVVAGGAAQFAMQLPGLKSRGMLFGFKFNPGHPGVRKIGRLMIPSLLGLSVTQINITVSTILGSFFAGGPTYLFYGMRLIQFPLGIFGVALVTAILPTLSAQAARGALDELRTTLGFGLRMIIFIMLPAMVGLIVLRTPIVHLVFEHGTFTAHDTAETALAVLCYSVGLWAFGGVRIIVSAFYSLKDTTTPVISATIAVVANILFSLVLMSRLGAAGLALATALAAMVNGGILVAVLNRRLGGVDWFSVLRSAGRVGIGCVPIIAACWWVANAQIWAQPDDWVAKSAMLFVGIGLSVGGYLGVHALFRSEELGILWGMVRRKLGRFAK</sequence>
<dbReference type="NCBIfam" id="TIGR01695">
    <property type="entry name" value="murJ_mviN"/>
    <property type="match status" value="1"/>
</dbReference>
<keyword evidence="7 10" id="KW-0472">Membrane</keyword>
<dbReference type="STRING" id="1742972.COMA1_10480"/>
<organism evidence="12 13">
    <name type="scientific">Candidatus Nitrospira nitrosa</name>
    <dbReference type="NCBI Taxonomy" id="1742972"/>
    <lineage>
        <taxon>Bacteria</taxon>
        <taxon>Pseudomonadati</taxon>
        <taxon>Nitrospirota</taxon>
        <taxon>Nitrospiria</taxon>
        <taxon>Nitrospirales</taxon>
        <taxon>Nitrospiraceae</taxon>
        <taxon>Nitrospira</taxon>
    </lineage>
</organism>
<evidence type="ECO:0000256" key="1">
    <source>
        <dbReference type="ARBA" id="ARBA00004651"/>
    </source>
</evidence>
<name>A0A0S4L4M9_9BACT</name>
<evidence type="ECO:0000256" key="3">
    <source>
        <dbReference type="ARBA" id="ARBA00022692"/>
    </source>
</evidence>
<evidence type="ECO:0000256" key="10">
    <source>
        <dbReference type="HAMAP-Rule" id="MF_02078"/>
    </source>
</evidence>
<evidence type="ECO:0000256" key="6">
    <source>
        <dbReference type="ARBA" id="ARBA00022989"/>
    </source>
</evidence>
<accession>A0A0S4L4M9</accession>
<dbReference type="Pfam" id="PF03023">
    <property type="entry name" value="MurJ"/>
    <property type="match status" value="1"/>
</dbReference>